<reference evidence="4" key="1">
    <citation type="submission" date="2025-08" db="UniProtKB">
        <authorList>
            <consortium name="RefSeq"/>
        </authorList>
    </citation>
    <scope>IDENTIFICATION</scope>
    <source>
        <tissue evidence="4">Whole Larva</tissue>
    </source>
</reference>
<dbReference type="Proteomes" id="UP000695000">
    <property type="component" value="Unplaced"/>
</dbReference>
<organism evidence="3 4">
    <name type="scientific">Nicrophorus vespilloides</name>
    <name type="common">Boreal carrion beetle</name>
    <dbReference type="NCBI Taxonomy" id="110193"/>
    <lineage>
        <taxon>Eukaryota</taxon>
        <taxon>Metazoa</taxon>
        <taxon>Ecdysozoa</taxon>
        <taxon>Arthropoda</taxon>
        <taxon>Hexapoda</taxon>
        <taxon>Insecta</taxon>
        <taxon>Pterygota</taxon>
        <taxon>Neoptera</taxon>
        <taxon>Endopterygota</taxon>
        <taxon>Coleoptera</taxon>
        <taxon>Polyphaga</taxon>
        <taxon>Staphyliniformia</taxon>
        <taxon>Silphidae</taxon>
        <taxon>Nicrophorinae</taxon>
        <taxon>Nicrophorus</taxon>
    </lineage>
</organism>
<evidence type="ECO:0000313" key="3">
    <source>
        <dbReference type="Proteomes" id="UP000695000"/>
    </source>
</evidence>
<keyword evidence="3" id="KW-1185">Reference proteome</keyword>
<proteinExistence type="inferred from homology"/>
<sequence length="255" mass="29292">MSACTAYINLLKVPQRCVLLRQCLRNTSSTAFSHNQKCLVAMTNKQYMSTVQSKSIIANREEEPSLLTRVLKKLPFFGVDRTKLNLVGFMMYESIADGINYGEFFEEFSLPDTFYSWFVVTELHLWMLTVRCMAEGDDGRLVRNRMVEALWTDVGLRVKKIGAANPAGMRMQVAELSEQLQAALIAYDEGLQSDDVVLAGALWRRMYQQNDVDPEHLEALIKYIRRQVRLLDSKAKVDLFRTTKMTIWEPSSEKL</sequence>
<evidence type="ECO:0000256" key="1">
    <source>
        <dbReference type="ARBA" id="ARBA00006407"/>
    </source>
</evidence>
<dbReference type="InterPro" id="IPR021150">
    <property type="entry name" value="Ubiq_cyt_c_chap"/>
</dbReference>
<comment type="similarity">
    <text evidence="1">Belongs to the CBP3 family.</text>
</comment>
<dbReference type="PANTHER" id="PTHR12184">
    <property type="entry name" value="UBIQUINOL-CYTOCHROME C REDUCTASE COMPLEX ASSEMBLY FACTOR 1 FAMILY MEMBER"/>
    <property type="match status" value="1"/>
</dbReference>
<protein>
    <submittedName>
        <fullName evidence="4">Ubiquinol-cytochrome-c reductase complex assembly factor 1</fullName>
    </submittedName>
</protein>
<accession>A0ABM1M0M7</accession>
<dbReference type="Pfam" id="PF03981">
    <property type="entry name" value="Ubiq_cyt_C_chap"/>
    <property type="match status" value="1"/>
</dbReference>
<name>A0ABM1M0M7_NICVS</name>
<dbReference type="InterPro" id="IPR007129">
    <property type="entry name" value="Ubiqinol_cyt_c_chaperone_CPB3"/>
</dbReference>
<dbReference type="RefSeq" id="XP_017768127.1">
    <property type="nucleotide sequence ID" value="XM_017912638.1"/>
</dbReference>
<dbReference type="GeneID" id="108556503"/>
<evidence type="ECO:0000259" key="2">
    <source>
        <dbReference type="Pfam" id="PF03981"/>
    </source>
</evidence>
<gene>
    <name evidence="4" type="primary">LOC108556503</name>
</gene>
<feature type="domain" description="Ubiquinol-cytochrome c chaperone" evidence="2">
    <location>
        <begin position="106"/>
        <end position="243"/>
    </location>
</feature>
<evidence type="ECO:0000313" key="4">
    <source>
        <dbReference type="RefSeq" id="XP_017768127.1"/>
    </source>
</evidence>
<dbReference type="PANTHER" id="PTHR12184:SF1">
    <property type="entry name" value="UBIQUINOL-CYTOCHROME-C REDUCTASE COMPLEX ASSEMBLY FACTOR 1"/>
    <property type="match status" value="1"/>
</dbReference>